<dbReference type="Gene3D" id="3.30.420.10">
    <property type="entry name" value="Ribonuclease H-like superfamily/Ribonuclease H"/>
    <property type="match status" value="1"/>
</dbReference>
<dbReference type="PANTHER" id="PTHR35046">
    <property type="entry name" value="ZINC KNUCKLE (CCHC-TYPE) FAMILY PROTEIN"/>
    <property type="match status" value="1"/>
</dbReference>
<evidence type="ECO:0000259" key="2">
    <source>
        <dbReference type="PROSITE" id="PS50878"/>
    </source>
</evidence>
<dbReference type="Pfam" id="PF00078">
    <property type="entry name" value="RVT_1"/>
    <property type="match status" value="1"/>
</dbReference>
<reference evidence="4" key="1">
    <citation type="submission" date="2018-05" db="EMBL/GenBank/DDBJ databases">
        <title>Draft genome of Mucuna pruriens seed.</title>
        <authorList>
            <person name="Nnadi N.E."/>
            <person name="Vos R."/>
            <person name="Hasami M.H."/>
            <person name="Devisetty U.K."/>
            <person name="Aguiy J.C."/>
        </authorList>
    </citation>
    <scope>NUCLEOTIDE SEQUENCE [LARGE SCALE GENOMIC DNA]</scope>
    <source>
        <strain evidence="4">JCA_2017</strain>
    </source>
</reference>
<protein>
    <recommendedName>
        <fullName evidence="6">Reverse transcriptase domain-containing protein</fullName>
    </recommendedName>
</protein>
<comment type="caution">
    <text evidence="4">The sequence shown here is derived from an EMBL/GenBank/DDBJ whole genome shotgun (WGS) entry which is preliminary data.</text>
</comment>
<dbReference type="InterPro" id="IPR001584">
    <property type="entry name" value="Integrase_cat-core"/>
</dbReference>
<feature type="non-terminal residue" evidence="4">
    <location>
        <position position="495"/>
    </location>
</feature>
<dbReference type="InterPro" id="IPR000477">
    <property type="entry name" value="RT_dom"/>
</dbReference>
<dbReference type="EMBL" id="QJKJ01002401">
    <property type="protein sequence ID" value="RDY03037.1"/>
    <property type="molecule type" value="Genomic_DNA"/>
</dbReference>
<dbReference type="InterPro" id="IPR043128">
    <property type="entry name" value="Rev_trsase/Diguanyl_cyclase"/>
</dbReference>
<gene>
    <name evidence="4" type="ORF">CR513_13427</name>
</gene>
<dbReference type="PROSITE" id="PS50994">
    <property type="entry name" value="INTEGRASE"/>
    <property type="match status" value="1"/>
</dbReference>
<feature type="compositionally biased region" description="Basic and acidic residues" evidence="1">
    <location>
        <begin position="452"/>
        <end position="465"/>
    </location>
</feature>
<dbReference type="PROSITE" id="PS50878">
    <property type="entry name" value="RT_POL"/>
    <property type="match status" value="1"/>
</dbReference>
<dbReference type="SUPFAM" id="SSF53098">
    <property type="entry name" value="Ribonuclease H-like"/>
    <property type="match status" value="1"/>
</dbReference>
<evidence type="ECO:0008006" key="6">
    <source>
        <dbReference type="Google" id="ProtNLM"/>
    </source>
</evidence>
<dbReference type="Gene3D" id="3.10.10.10">
    <property type="entry name" value="HIV Type 1 Reverse Transcriptase, subunit A, domain 1"/>
    <property type="match status" value="1"/>
</dbReference>
<dbReference type="OrthoDB" id="2020160at2759"/>
<feature type="region of interest" description="Disordered" evidence="1">
    <location>
        <begin position="439"/>
        <end position="475"/>
    </location>
</feature>
<dbReference type="CDD" id="cd01647">
    <property type="entry name" value="RT_LTR"/>
    <property type="match status" value="1"/>
</dbReference>
<dbReference type="InterPro" id="IPR012337">
    <property type="entry name" value="RNaseH-like_sf"/>
</dbReference>
<dbReference type="InterPro" id="IPR043502">
    <property type="entry name" value="DNA/RNA_pol_sf"/>
</dbReference>
<dbReference type="GO" id="GO:0003676">
    <property type="term" value="F:nucleic acid binding"/>
    <property type="evidence" value="ECO:0007669"/>
    <property type="project" value="InterPro"/>
</dbReference>
<organism evidence="4 5">
    <name type="scientific">Mucuna pruriens</name>
    <name type="common">Velvet bean</name>
    <name type="synonym">Dolichos pruriens</name>
    <dbReference type="NCBI Taxonomy" id="157652"/>
    <lineage>
        <taxon>Eukaryota</taxon>
        <taxon>Viridiplantae</taxon>
        <taxon>Streptophyta</taxon>
        <taxon>Embryophyta</taxon>
        <taxon>Tracheophyta</taxon>
        <taxon>Spermatophyta</taxon>
        <taxon>Magnoliopsida</taxon>
        <taxon>eudicotyledons</taxon>
        <taxon>Gunneridae</taxon>
        <taxon>Pentapetalae</taxon>
        <taxon>rosids</taxon>
        <taxon>fabids</taxon>
        <taxon>Fabales</taxon>
        <taxon>Fabaceae</taxon>
        <taxon>Papilionoideae</taxon>
        <taxon>50 kb inversion clade</taxon>
        <taxon>NPAAA clade</taxon>
        <taxon>indigoferoid/millettioid clade</taxon>
        <taxon>Phaseoleae</taxon>
        <taxon>Mucuna</taxon>
    </lineage>
</organism>
<feature type="domain" description="Integrase catalytic" evidence="3">
    <location>
        <begin position="229"/>
        <end position="339"/>
    </location>
</feature>
<evidence type="ECO:0000313" key="5">
    <source>
        <dbReference type="Proteomes" id="UP000257109"/>
    </source>
</evidence>
<evidence type="ECO:0000256" key="1">
    <source>
        <dbReference type="SAM" id="MobiDB-lite"/>
    </source>
</evidence>
<sequence>EEKSKKISAFAKEKEVESVLLAKEKLLVLLYKDEFTNVFLDEVPHGLPPLRGIEHQIDLILGCPIPNRSAYRTNPEKTKEIQKQVNELLQKDFVRESPSPCSVPVILIPKKEGTWCMYVDSQVINKITVKYRYLIPKLDDMLDKLFGSYVFTKIDLKSGYNQIRMKECDEWKTTFKTKYDLYEWLLIPFGLANAPSTFMRLMNHVLRSFIGTFVVVYFDDILIYSKTLDEHVKHLHYVLNVLRENKLYRNLKNSKGISVDRFSKMIHSIACSKTNDATHVVDLFFKEVVRLHGLPRTIVSDKDVRFLGHFWRTLWNKIGTKLLFSTVAHPQTNGTVHSTSSYSPFKVVYGFNPLTPLDILIFPTNEHTNLDRKQKVEFVKELHAKVRANIEKSNEQYARQANNENVMTFELGDCTKRKIFNSKKIQVVAKRRWNFSSEEFDSRTNPLEEGENDRNPTNKDKDPLHDIVGPMTISKTKMRKQILQGLSLDIKESLK</sequence>
<feature type="domain" description="Reverse transcriptase" evidence="2">
    <location>
        <begin position="89"/>
        <end position="311"/>
    </location>
</feature>
<proteinExistence type="predicted"/>
<dbReference type="Gene3D" id="3.30.70.270">
    <property type="match status" value="1"/>
</dbReference>
<evidence type="ECO:0000259" key="3">
    <source>
        <dbReference type="PROSITE" id="PS50994"/>
    </source>
</evidence>
<dbReference type="SUPFAM" id="SSF56672">
    <property type="entry name" value="DNA/RNA polymerases"/>
    <property type="match status" value="1"/>
</dbReference>
<dbReference type="PANTHER" id="PTHR35046:SF9">
    <property type="entry name" value="RNA-DIRECTED DNA POLYMERASE"/>
    <property type="match status" value="1"/>
</dbReference>
<feature type="non-terminal residue" evidence="4">
    <location>
        <position position="1"/>
    </location>
</feature>
<dbReference type="InterPro" id="IPR036397">
    <property type="entry name" value="RNaseH_sf"/>
</dbReference>
<dbReference type="GO" id="GO:0015074">
    <property type="term" value="P:DNA integration"/>
    <property type="evidence" value="ECO:0007669"/>
    <property type="project" value="InterPro"/>
</dbReference>
<dbReference type="Proteomes" id="UP000257109">
    <property type="component" value="Unassembled WGS sequence"/>
</dbReference>
<evidence type="ECO:0000313" key="4">
    <source>
        <dbReference type="EMBL" id="RDY03037.1"/>
    </source>
</evidence>
<keyword evidence="5" id="KW-1185">Reference proteome</keyword>
<accession>A0A371HJR9</accession>
<name>A0A371HJR9_MUCPR</name>
<dbReference type="AlphaFoldDB" id="A0A371HJR9"/>